<dbReference type="InterPro" id="IPR015797">
    <property type="entry name" value="NUDIX_hydrolase-like_dom_sf"/>
</dbReference>
<evidence type="ECO:0008006" key="5">
    <source>
        <dbReference type="Google" id="ProtNLM"/>
    </source>
</evidence>
<dbReference type="InterPro" id="IPR000086">
    <property type="entry name" value="NUDIX_hydrolase_dom"/>
</dbReference>
<evidence type="ECO:0000313" key="4">
    <source>
        <dbReference type="EMBL" id="QHT94503.1"/>
    </source>
</evidence>
<feature type="domain" description="CCHC-type" evidence="2">
    <location>
        <begin position="6"/>
        <end position="20"/>
    </location>
</feature>
<dbReference type="GO" id="GO:0006754">
    <property type="term" value="P:ATP biosynthetic process"/>
    <property type="evidence" value="ECO:0007669"/>
    <property type="project" value="TreeGrafter"/>
</dbReference>
<dbReference type="InterPro" id="IPR020084">
    <property type="entry name" value="NUDIX_hydrolase_CS"/>
</dbReference>
<keyword evidence="1" id="KW-0378">Hydrolase</keyword>
<dbReference type="Pfam" id="PF00293">
    <property type="entry name" value="NUDIX"/>
    <property type="match status" value="1"/>
</dbReference>
<organism evidence="4">
    <name type="scientific">viral metagenome</name>
    <dbReference type="NCBI Taxonomy" id="1070528"/>
    <lineage>
        <taxon>unclassified sequences</taxon>
        <taxon>metagenomes</taxon>
        <taxon>organismal metagenomes</taxon>
    </lineage>
</organism>
<dbReference type="Gene3D" id="3.90.79.10">
    <property type="entry name" value="Nucleoside Triphosphate Pyrophosphohydrolase"/>
    <property type="match status" value="1"/>
</dbReference>
<dbReference type="PANTHER" id="PTHR21340:SF0">
    <property type="entry name" value="BIS(5'-NUCLEOSYL)-TETRAPHOSPHATASE [ASYMMETRICAL]"/>
    <property type="match status" value="1"/>
</dbReference>
<dbReference type="GO" id="GO:0003676">
    <property type="term" value="F:nucleic acid binding"/>
    <property type="evidence" value="ECO:0007669"/>
    <property type="project" value="InterPro"/>
</dbReference>
<name>A0A6C0ISK7_9ZZZZ</name>
<sequence>MNEYYCNNCGKIGHLYNHCKLPITSIGVIVFRILNKELQYLLIRRKDTLGFIDFMRGKYSVTNKFYILNMLNQMTKHEKDNLLNQEFPVIWKRIWGNEKMSSQYKAEESSSQEKFNILKSGVYIDNNKEYDLQLLVEESNSMSCWDDPEWGFPKGRRNFQEKDFACALREFTEETGIKTHNLTNIQNILPFEEIFTGSNYKSYKHKYYVAFCNHSNKIDMMSYQTSEVSDMQWFSFNDCLNKIRPYNLEKKRMIDKINKTLKTYRFFYS</sequence>
<accession>A0A6C0ISK7</accession>
<dbReference type="PANTHER" id="PTHR21340">
    <property type="entry name" value="DIADENOSINE 5,5-P1,P4-TETRAPHOSPHATE PYROPHOSPHOHYDROLASE MUTT"/>
    <property type="match status" value="1"/>
</dbReference>
<dbReference type="InterPro" id="IPR001878">
    <property type="entry name" value="Znf_CCHC"/>
</dbReference>
<dbReference type="SUPFAM" id="SSF55811">
    <property type="entry name" value="Nudix"/>
    <property type="match status" value="1"/>
</dbReference>
<feature type="domain" description="Nudix hydrolase" evidence="3">
    <location>
        <begin position="21"/>
        <end position="258"/>
    </location>
</feature>
<dbReference type="GO" id="GO:0008270">
    <property type="term" value="F:zinc ion binding"/>
    <property type="evidence" value="ECO:0007669"/>
    <property type="project" value="InterPro"/>
</dbReference>
<evidence type="ECO:0000256" key="1">
    <source>
        <dbReference type="ARBA" id="ARBA00022801"/>
    </source>
</evidence>
<dbReference type="PROSITE" id="PS50158">
    <property type="entry name" value="ZF_CCHC"/>
    <property type="match status" value="1"/>
</dbReference>
<evidence type="ECO:0000259" key="2">
    <source>
        <dbReference type="PROSITE" id="PS50158"/>
    </source>
</evidence>
<dbReference type="EMBL" id="MN740223">
    <property type="protein sequence ID" value="QHT94503.1"/>
    <property type="molecule type" value="Genomic_DNA"/>
</dbReference>
<dbReference type="PROSITE" id="PS00893">
    <property type="entry name" value="NUDIX_BOX"/>
    <property type="match status" value="1"/>
</dbReference>
<dbReference type="InterPro" id="IPR051325">
    <property type="entry name" value="Nudix_hydrolase_domain"/>
</dbReference>
<dbReference type="GO" id="GO:0006167">
    <property type="term" value="P:AMP biosynthetic process"/>
    <property type="evidence" value="ECO:0007669"/>
    <property type="project" value="TreeGrafter"/>
</dbReference>
<protein>
    <recommendedName>
        <fullName evidence="5">Nudix hydrolase domain-containing protein</fullName>
    </recommendedName>
</protein>
<reference evidence="4" key="1">
    <citation type="journal article" date="2020" name="Nature">
        <title>Giant virus diversity and host interactions through global metagenomics.</title>
        <authorList>
            <person name="Schulz F."/>
            <person name="Roux S."/>
            <person name="Paez-Espino D."/>
            <person name="Jungbluth S."/>
            <person name="Walsh D.A."/>
            <person name="Denef V.J."/>
            <person name="McMahon K.D."/>
            <person name="Konstantinidis K.T."/>
            <person name="Eloe-Fadrosh E.A."/>
            <person name="Kyrpides N.C."/>
            <person name="Woyke T."/>
        </authorList>
    </citation>
    <scope>NUCLEOTIDE SEQUENCE</scope>
    <source>
        <strain evidence="4">GVMAG-M-3300024258-28</strain>
    </source>
</reference>
<evidence type="ECO:0000259" key="3">
    <source>
        <dbReference type="PROSITE" id="PS51462"/>
    </source>
</evidence>
<proteinExistence type="predicted"/>
<dbReference type="GO" id="GO:0004081">
    <property type="term" value="F:bis(5'-nucleosyl)-tetraphosphatase (asymmetrical) activity"/>
    <property type="evidence" value="ECO:0007669"/>
    <property type="project" value="TreeGrafter"/>
</dbReference>
<dbReference type="AlphaFoldDB" id="A0A6C0ISK7"/>
<dbReference type="PROSITE" id="PS51462">
    <property type="entry name" value="NUDIX"/>
    <property type="match status" value="1"/>
</dbReference>